<organism evidence="8 9">
    <name type="scientific">Ruminococcus gauvreauii</name>
    <dbReference type="NCBI Taxonomy" id="438033"/>
    <lineage>
        <taxon>Bacteria</taxon>
        <taxon>Bacillati</taxon>
        <taxon>Bacillota</taxon>
        <taxon>Clostridia</taxon>
        <taxon>Eubacteriales</taxon>
        <taxon>Oscillospiraceae</taxon>
        <taxon>Ruminococcus</taxon>
    </lineage>
</organism>
<dbReference type="EC" id="2.1.1.33" evidence="7"/>
<reference evidence="8" key="1">
    <citation type="journal article" date="2022" name="Cell">
        <title>Design, construction, and in vivo augmentation of a complex gut microbiome.</title>
        <authorList>
            <person name="Cheng A.G."/>
            <person name="Ho P.Y."/>
            <person name="Aranda-Diaz A."/>
            <person name="Jain S."/>
            <person name="Yu F.B."/>
            <person name="Meng X."/>
            <person name="Wang M."/>
            <person name="Iakiviak M."/>
            <person name="Nagashima K."/>
            <person name="Zhao A."/>
            <person name="Murugkar P."/>
            <person name="Patil A."/>
            <person name="Atabakhsh K."/>
            <person name="Weakley A."/>
            <person name="Yan J."/>
            <person name="Brumbaugh A.R."/>
            <person name="Higginbottom S."/>
            <person name="Dimas A."/>
            <person name="Shiver A.L."/>
            <person name="Deutschbauer A."/>
            <person name="Neff N."/>
            <person name="Sonnenburg J.L."/>
            <person name="Huang K.C."/>
            <person name="Fischbach M.A."/>
        </authorList>
    </citation>
    <scope>NUCLEOTIDE SEQUENCE</scope>
    <source>
        <strain evidence="8">DSM 19829</strain>
    </source>
</reference>
<gene>
    <name evidence="7 8" type="primary">trmB</name>
    <name evidence="8" type="ORF">NQ502_11310</name>
</gene>
<keyword evidence="4 7" id="KW-0808">Transferase</keyword>
<evidence type="ECO:0000256" key="7">
    <source>
        <dbReference type="HAMAP-Rule" id="MF_01057"/>
    </source>
</evidence>
<keyword evidence="5 7" id="KW-0949">S-adenosyl-L-methionine</keyword>
<accession>A0ABY5VBR2</accession>
<feature type="binding site" evidence="7">
    <location>
        <position position="123"/>
    </location>
    <ligand>
        <name>substrate</name>
    </ligand>
</feature>
<keyword evidence="3 7" id="KW-0489">Methyltransferase</keyword>
<dbReference type="PROSITE" id="PS51625">
    <property type="entry name" value="SAM_MT_TRMB"/>
    <property type="match status" value="1"/>
</dbReference>
<evidence type="ECO:0000256" key="2">
    <source>
        <dbReference type="ARBA" id="ARBA00003015"/>
    </source>
</evidence>
<evidence type="ECO:0000256" key="3">
    <source>
        <dbReference type="ARBA" id="ARBA00022603"/>
    </source>
</evidence>
<feature type="binding site" evidence="7">
    <location>
        <position position="97"/>
    </location>
    <ligand>
        <name>S-adenosyl-L-methionine</name>
        <dbReference type="ChEBI" id="CHEBI:59789"/>
    </ligand>
</feature>
<dbReference type="NCBIfam" id="TIGR00091">
    <property type="entry name" value="tRNA (guanosine(46)-N7)-methyltransferase TrmB"/>
    <property type="match status" value="1"/>
</dbReference>
<evidence type="ECO:0000256" key="6">
    <source>
        <dbReference type="ARBA" id="ARBA00022694"/>
    </source>
</evidence>
<name>A0ABY5VBR2_9FIRM</name>
<evidence type="ECO:0000256" key="1">
    <source>
        <dbReference type="ARBA" id="ARBA00000142"/>
    </source>
</evidence>
<evidence type="ECO:0000313" key="8">
    <source>
        <dbReference type="EMBL" id="UWP57984.1"/>
    </source>
</evidence>
<protein>
    <recommendedName>
        <fullName evidence="7">tRNA (guanine-N(7)-)-methyltransferase</fullName>
        <ecNumber evidence="7">2.1.1.33</ecNumber>
    </recommendedName>
    <alternativeName>
        <fullName evidence="7">tRNA (guanine(46)-N(7))-methyltransferase</fullName>
    </alternativeName>
    <alternativeName>
        <fullName evidence="7">tRNA(m7G46)-methyltransferase</fullName>
    </alternativeName>
</protein>
<comment type="pathway">
    <text evidence="7">tRNA modification; N(7)-methylguanine-tRNA biosynthesis.</text>
</comment>
<dbReference type="SUPFAM" id="SSF53335">
    <property type="entry name" value="S-adenosyl-L-methionine-dependent methyltransferases"/>
    <property type="match status" value="1"/>
</dbReference>
<dbReference type="CDD" id="cd02440">
    <property type="entry name" value="AdoMet_MTases"/>
    <property type="match status" value="1"/>
</dbReference>
<dbReference type="Pfam" id="PF02390">
    <property type="entry name" value="Methyltransf_4"/>
    <property type="match status" value="1"/>
</dbReference>
<comment type="catalytic activity">
    <reaction evidence="1 7">
        <text>guanosine(46) in tRNA + S-adenosyl-L-methionine = N(7)-methylguanosine(46) in tRNA + S-adenosyl-L-homocysteine</text>
        <dbReference type="Rhea" id="RHEA:42708"/>
        <dbReference type="Rhea" id="RHEA-COMP:10188"/>
        <dbReference type="Rhea" id="RHEA-COMP:10189"/>
        <dbReference type="ChEBI" id="CHEBI:57856"/>
        <dbReference type="ChEBI" id="CHEBI:59789"/>
        <dbReference type="ChEBI" id="CHEBI:74269"/>
        <dbReference type="ChEBI" id="CHEBI:74480"/>
        <dbReference type="EC" id="2.1.1.33"/>
    </reaction>
</comment>
<dbReference type="Gene3D" id="3.40.50.150">
    <property type="entry name" value="Vaccinia Virus protein VP39"/>
    <property type="match status" value="1"/>
</dbReference>
<dbReference type="HAMAP" id="MF_01057">
    <property type="entry name" value="tRNA_methyltr_TrmB"/>
    <property type="match status" value="1"/>
</dbReference>
<sequence>MRLRNIPGAKEIIESSSFVVHNAQELKGRWSGLFPKAQPLHLEVGMGKGRFIMDMARVHPDINYIGIEMYDSVLLRAIQKREEKADELLNLYFLRMDARELPEIFAAGEVDRIYLNFSDPWPKDRHAKRRLTSRQFLERYEKILRPEGRIEFKTDNRDLFEFSLEEVKEAGWELLGHTYDLHHTPDMCSGNIMTEYEEKFSSLGNPIYKMIMAKPVVTG</sequence>
<dbReference type="PANTHER" id="PTHR23417:SF14">
    <property type="entry name" value="PENTACOTRIPEPTIDE-REPEAT REGION OF PRORP DOMAIN-CONTAINING PROTEIN"/>
    <property type="match status" value="1"/>
</dbReference>
<dbReference type="InterPro" id="IPR055361">
    <property type="entry name" value="tRNA_methyltr_TrmB_bact"/>
</dbReference>
<comment type="similarity">
    <text evidence="7">Belongs to the class I-like SAM-binding methyltransferase superfamily. TrmB family.</text>
</comment>
<evidence type="ECO:0000313" key="9">
    <source>
        <dbReference type="Proteomes" id="UP001060164"/>
    </source>
</evidence>
<dbReference type="GO" id="GO:0008176">
    <property type="term" value="F:tRNA (guanine(46)-N7)-methyltransferase activity"/>
    <property type="evidence" value="ECO:0007669"/>
    <property type="project" value="UniProtKB-EC"/>
</dbReference>
<dbReference type="InterPro" id="IPR003358">
    <property type="entry name" value="tRNA_(Gua-N-7)_MeTrfase_Trmb"/>
</dbReference>
<proteinExistence type="inferred from homology"/>
<feature type="binding site" evidence="7">
    <location>
        <position position="119"/>
    </location>
    <ligand>
        <name>S-adenosyl-L-methionine</name>
        <dbReference type="ChEBI" id="CHEBI:59789"/>
    </ligand>
</feature>
<keyword evidence="9" id="KW-1185">Reference proteome</keyword>
<comment type="caution">
    <text evidence="7">Lacks conserved residue(s) required for the propagation of feature annotation.</text>
</comment>
<feature type="binding site" evidence="7">
    <location>
        <position position="43"/>
    </location>
    <ligand>
        <name>S-adenosyl-L-methionine</name>
        <dbReference type="ChEBI" id="CHEBI:59789"/>
    </ligand>
</feature>
<comment type="function">
    <text evidence="2 7">Catalyzes the formation of N(7)-methylguanine at position 46 (m7G46) in tRNA.</text>
</comment>
<dbReference type="RefSeq" id="WP_028528480.1">
    <property type="nucleotide sequence ID" value="NZ_CABLBR010000011.1"/>
</dbReference>
<dbReference type="EMBL" id="CP102290">
    <property type="protein sequence ID" value="UWP57984.1"/>
    <property type="molecule type" value="Genomic_DNA"/>
</dbReference>
<feature type="binding site" evidence="7">
    <location>
        <position position="68"/>
    </location>
    <ligand>
        <name>S-adenosyl-L-methionine</name>
        <dbReference type="ChEBI" id="CHEBI:59789"/>
    </ligand>
</feature>
<evidence type="ECO:0000256" key="4">
    <source>
        <dbReference type="ARBA" id="ARBA00022679"/>
    </source>
</evidence>
<dbReference type="Proteomes" id="UP001060164">
    <property type="component" value="Chromosome"/>
</dbReference>
<dbReference type="PANTHER" id="PTHR23417">
    <property type="entry name" value="3-DEOXY-D-MANNO-OCTULOSONIC-ACID TRANSFERASE/TRNA GUANINE-N 7 - -METHYLTRANSFERASE"/>
    <property type="match status" value="1"/>
</dbReference>
<evidence type="ECO:0000256" key="5">
    <source>
        <dbReference type="ARBA" id="ARBA00022691"/>
    </source>
</evidence>
<feature type="binding site" evidence="7">
    <location>
        <begin position="194"/>
        <end position="197"/>
    </location>
    <ligand>
        <name>substrate</name>
    </ligand>
</feature>
<dbReference type="InterPro" id="IPR029063">
    <property type="entry name" value="SAM-dependent_MTases_sf"/>
</dbReference>
<dbReference type="NCBIfam" id="NF001080">
    <property type="entry name" value="PRK00121.2-2"/>
    <property type="match status" value="1"/>
</dbReference>
<keyword evidence="6 7" id="KW-0819">tRNA processing</keyword>
<feature type="binding site" evidence="7">
    <location>
        <position position="155"/>
    </location>
    <ligand>
        <name>substrate</name>
    </ligand>
</feature>